<feature type="domain" description="HTH luxR-type" evidence="4">
    <location>
        <begin position="33"/>
        <end position="98"/>
    </location>
</feature>
<evidence type="ECO:0000313" key="5">
    <source>
        <dbReference type="EMBL" id="SEQ59041.1"/>
    </source>
</evidence>
<dbReference type="PROSITE" id="PS50043">
    <property type="entry name" value="HTH_LUXR_2"/>
    <property type="match status" value="1"/>
</dbReference>
<evidence type="ECO:0000259" key="4">
    <source>
        <dbReference type="PROSITE" id="PS50043"/>
    </source>
</evidence>
<keyword evidence="6" id="KW-1185">Reference proteome</keyword>
<dbReference type="InterPro" id="IPR000792">
    <property type="entry name" value="Tscrpt_reg_LuxR_C"/>
</dbReference>
<accession>A0A1H9H9L3</accession>
<dbReference type="PRINTS" id="PR00038">
    <property type="entry name" value="HTHLUXR"/>
</dbReference>
<evidence type="ECO:0000313" key="6">
    <source>
        <dbReference type="Proteomes" id="UP000199021"/>
    </source>
</evidence>
<sequence>MQEPKPVCFSRDAQLSVKALKRIQEQQKFAKENAAVFASLTRREREILTDWASGKTNDAIAEEHIVSPHTIRTHRQNVRAKLRIHHTVEAVWWAQCFDLV</sequence>
<proteinExistence type="predicted"/>
<dbReference type="InterPro" id="IPR036388">
    <property type="entry name" value="WH-like_DNA-bd_sf"/>
</dbReference>
<dbReference type="PANTHER" id="PTHR44688:SF16">
    <property type="entry name" value="DNA-BINDING TRANSCRIPTIONAL ACTIVATOR DEVR_DOSR"/>
    <property type="match status" value="1"/>
</dbReference>
<dbReference type="SMART" id="SM00421">
    <property type="entry name" value="HTH_LUXR"/>
    <property type="match status" value="1"/>
</dbReference>
<keyword evidence="1" id="KW-0805">Transcription regulation</keyword>
<dbReference type="InterPro" id="IPR016032">
    <property type="entry name" value="Sig_transdc_resp-reg_C-effctor"/>
</dbReference>
<gene>
    <name evidence="5" type="ORF">SAMN05444359_11272</name>
</gene>
<dbReference type="EMBL" id="FOFB01000012">
    <property type="protein sequence ID" value="SEQ59041.1"/>
    <property type="molecule type" value="Genomic_DNA"/>
</dbReference>
<reference evidence="6" key="1">
    <citation type="submission" date="2016-10" db="EMBL/GenBank/DDBJ databases">
        <authorList>
            <person name="Varghese N."/>
            <person name="Submissions S."/>
        </authorList>
    </citation>
    <scope>NUCLEOTIDE SEQUENCE [LARGE SCALE GENOMIC DNA]</scope>
    <source>
        <strain evidence="6">DSM 24740</strain>
    </source>
</reference>
<dbReference type="GO" id="GO:0006355">
    <property type="term" value="P:regulation of DNA-templated transcription"/>
    <property type="evidence" value="ECO:0007669"/>
    <property type="project" value="InterPro"/>
</dbReference>
<evidence type="ECO:0000256" key="3">
    <source>
        <dbReference type="ARBA" id="ARBA00023163"/>
    </source>
</evidence>
<dbReference type="STRING" id="478744.SAMN05444359_11272"/>
<dbReference type="Proteomes" id="UP000199021">
    <property type="component" value="Unassembled WGS sequence"/>
</dbReference>
<dbReference type="OrthoDB" id="1727128at2"/>
<dbReference type="AlphaFoldDB" id="A0A1H9H9L3"/>
<name>A0A1H9H9L3_9BACT</name>
<evidence type="ECO:0000256" key="2">
    <source>
        <dbReference type="ARBA" id="ARBA00023125"/>
    </source>
</evidence>
<evidence type="ECO:0000256" key="1">
    <source>
        <dbReference type="ARBA" id="ARBA00023015"/>
    </source>
</evidence>
<organism evidence="5 6">
    <name type="scientific">Neolewinella agarilytica</name>
    <dbReference type="NCBI Taxonomy" id="478744"/>
    <lineage>
        <taxon>Bacteria</taxon>
        <taxon>Pseudomonadati</taxon>
        <taxon>Bacteroidota</taxon>
        <taxon>Saprospiria</taxon>
        <taxon>Saprospirales</taxon>
        <taxon>Lewinellaceae</taxon>
        <taxon>Neolewinella</taxon>
    </lineage>
</organism>
<dbReference type="InParanoid" id="A0A1H9H9L3"/>
<dbReference type="PANTHER" id="PTHR44688">
    <property type="entry name" value="DNA-BINDING TRANSCRIPTIONAL ACTIVATOR DEVR_DOSR"/>
    <property type="match status" value="1"/>
</dbReference>
<dbReference type="Pfam" id="PF00196">
    <property type="entry name" value="GerE"/>
    <property type="match status" value="1"/>
</dbReference>
<dbReference type="FunCoup" id="A0A1H9H9L3">
    <property type="interactions" value="6"/>
</dbReference>
<dbReference type="GO" id="GO:0003677">
    <property type="term" value="F:DNA binding"/>
    <property type="evidence" value="ECO:0007669"/>
    <property type="project" value="UniProtKB-KW"/>
</dbReference>
<dbReference type="Gene3D" id="1.10.10.10">
    <property type="entry name" value="Winged helix-like DNA-binding domain superfamily/Winged helix DNA-binding domain"/>
    <property type="match status" value="1"/>
</dbReference>
<keyword evidence="3" id="KW-0804">Transcription</keyword>
<dbReference type="SUPFAM" id="SSF46894">
    <property type="entry name" value="C-terminal effector domain of the bipartite response regulators"/>
    <property type="match status" value="1"/>
</dbReference>
<protein>
    <submittedName>
        <fullName evidence="5">Regulatory protein, luxR family</fullName>
    </submittedName>
</protein>
<keyword evidence="2" id="KW-0238">DNA-binding</keyword>
<dbReference type="CDD" id="cd06170">
    <property type="entry name" value="LuxR_C_like"/>
    <property type="match status" value="1"/>
</dbReference>